<evidence type="ECO:0000256" key="1">
    <source>
        <dbReference type="SAM" id="SignalP"/>
    </source>
</evidence>
<dbReference type="RefSeq" id="WP_380076310.1">
    <property type="nucleotide sequence ID" value="NZ_JBHRZF010000047.1"/>
</dbReference>
<accession>A0ABV8A4J7</accession>
<gene>
    <name evidence="2" type="ORF">ACFOPQ_05205</name>
</gene>
<protein>
    <submittedName>
        <fullName evidence="2">Uncharacterized protein</fullName>
    </submittedName>
</protein>
<sequence length="209" mass="22281">MKRSLLLLTLLAGMGHAAAADEANCATMLLTGTSLSYTTKGVFPASPQQKDFDFLDDDSPAPAQKACGLTFTPDRKAGALTISGASFKPFSQLLGHLAPASAKTQLDISNNLGMATQHVYFDPAKRLLSFKGQSTSVEKLVVAVKIDGGPLKPLFYSGKVTPITYLAGAQKVDVYFSADKAFVLFWQRASINLKSPSITIFEKAAMPSK</sequence>
<proteinExistence type="predicted"/>
<evidence type="ECO:0000313" key="3">
    <source>
        <dbReference type="Proteomes" id="UP001595748"/>
    </source>
</evidence>
<keyword evidence="1" id="KW-0732">Signal</keyword>
<dbReference type="Proteomes" id="UP001595748">
    <property type="component" value="Unassembled WGS sequence"/>
</dbReference>
<organism evidence="2 3">
    <name type="scientific">Deinococcus antarcticus</name>
    <dbReference type="NCBI Taxonomy" id="1298767"/>
    <lineage>
        <taxon>Bacteria</taxon>
        <taxon>Thermotogati</taxon>
        <taxon>Deinococcota</taxon>
        <taxon>Deinococci</taxon>
        <taxon>Deinococcales</taxon>
        <taxon>Deinococcaceae</taxon>
        <taxon>Deinococcus</taxon>
    </lineage>
</organism>
<feature type="signal peptide" evidence="1">
    <location>
        <begin position="1"/>
        <end position="19"/>
    </location>
</feature>
<dbReference type="EMBL" id="JBHRZF010000047">
    <property type="protein sequence ID" value="MFC3860161.1"/>
    <property type="molecule type" value="Genomic_DNA"/>
</dbReference>
<name>A0ABV8A4J7_9DEIO</name>
<keyword evidence="3" id="KW-1185">Reference proteome</keyword>
<feature type="chain" id="PRO_5045141175" evidence="1">
    <location>
        <begin position="20"/>
        <end position="209"/>
    </location>
</feature>
<evidence type="ECO:0000313" key="2">
    <source>
        <dbReference type="EMBL" id="MFC3860161.1"/>
    </source>
</evidence>
<comment type="caution">
    <text evidence="2">The sequence shown here is derived from an EMBL/GenBank/DDBJ whole genome shotgun (WGS) entry which is preliminary data.</text>
</comment>
<reference evidence="3" key="1">
    <citation type="journal article" date="2019" name="Int. J. Syst. Evol. Microbiol.">
        <title>The Global Catalogue of Microorganisms (GCM) 10K type strain sequencing project: providing services to taxonomists for standard genome sequencing and annotation.</title>
        <authorList>
            <consortium name="The Broad Institute Genomics Platform"/>
            <consortium name="The Broad Institute Genome Sequencing Center for Infectious Disease"/>
            <person name="Wu L."/>
            <person name="Ma J."/>
        </authorList>
    </citation>
    <scope>NUCLEOTIDE SEQUENCE [LARGE SCALE GENOMIC DNA]</scope>
    <source>
        <strain evidence="3">CCTCC AB 2013263</strain>
    </source>
</reference>